<evidence type="ECO:0000256" key="8">
    <source>
        <dbReference type="ARBA" id="ARBA00022840"/>
    </source>
</evidence>
<dbReference type="SUPFAM" id="SSF47323">
    <property type="entry name" value="Anticodon-binding domain of a subclass of class I aminoacyl-tRNA synthetases"/>
    <property type="match status" value="1"/>
</dbReference>
<reference evidence="12" key="1">
    <citation type="journal article" date="2020" name="bioRxiv">
        <title>A rank-normalized archaeal taxonomy based on genome phylogeny resolves widespread incomplete and uneven classifications.</title>
        <authorList>
            <person name="Rinke C."/>
            <person name="Chuvochina M."/>
            <person name="Mussig A.J."/>
            <person name="Chaumeil P.-A."/>
            <person name="Waite D.W."/>
            <person name="Whitman W.B."/>
            <person name="Parks D.H."/>
            <person name="Hugenholtz P."/>
        </authorList>
    </citation>
    <scope>NUCLEOTIDE SEQUENCE [LARGE SCALE GENOMIC DNA]</scope>
</reference>
<dbReference type="InterPro" id="IPR015273">
    <property type="entry name" value="Cys-tRNA-synt_Ia_DALR"/>
</dbReference>
<sequence length="231" mass="26312">FPHHENEIAQSEAFTKKPLAKIWMHVGMVTINGEKMSKSLGNYITIPQLLEKFDPKVFRFFIAGLHYRSRVDFNEKAMAQAAKGLGKWNSFIQGLLAVSGEGENKQVKEIISSAREGFVAAMDEDFNLPNAWAQLHEFESKTNSLISAGKISKRDAENIIAFLKELNEIFGFFEFGKRDEKLPEELMALIEQRELYRKKKDFAQADKIRKDLAANGIELLDTPCGVKWKKV</sequence>
<comment type="catalytic activity">
    <reaction evidence="9">
        <text>tRNA(Cys) + L-cysteine + ATP = L-cysteinyl-tRNA(Cys) + AMP + diphosphate</text>
        <dbReference type="Rhea" id="RHEA:17773"/>
        <dbReference type="Rhea" id="RHEA-COMP:9661"/>
        <dbReference type="Rhea" id="RHEA-COMP:9679"/>
        <dbReference type="ChEBI" id="CHEBI:30616"/>
        <dbReference type="ChEBI" id="CHEBI:33019"/>
        <dbReference type="ChEBI" id="CHEBI:35235"/>
        <dbReference type="ChEBI" id="CHEBI:78442"/>
        <dbReference type="ChEBI" id="CHEBI:78517"/>
        <dbReference type="ChEBI" id="CHEBI:456215"/>
        <dbReference type="EC" id="6.1.1.16"/>
    </reaction>
</comment>
<feature type="non-terminal residue" evidence="11">
    <location>
        <position position="1"/>
    </location>
</feature>
<dbReference type="Pfam" id="PF09190">
    <property type="entry name" value="DALR_2"/>
    <property type="match status" value="1"/>
</dbReference>
<name>A0A7J4J0G3_9ARCH</name>
<dbReference type="InterPro" id="IPR056411">
    <property type="entry name" value="CysS_C"/>
</dbReference>
<dbReference type="GO" id="GO:0005829">
    <property type="term" value="C:cytosol"/>
    <property type="evidence" value="ECO:0007669"/>
    <property type="project" value="TreeGrafter"/>
</dbReference>
<proteinExistence type="predicted"/>
<dbReference type="GO" id="GO:0004817">
    <property type="term" value="F:cysteine-tRNA ligase activity"/>
    <property type="evidence" value="ECO:0007669"/>
    <property type="project" value="UniProtKB-EC"/>
</dbReference>
<comment type="caution">
    <text evidence="11">The sequence shown here is derived from an EMBL/GenBank/DDBJ whole genome shotgun (WGS) entry which is preliminary data.</text>
</comment>
<dbReference type="Pfam" id="PF01406">
    <property type="entry name" value="tRNA-synt_1e"/>
    <property type="match status" value="1"/>
</dbReference>
<evidence type="ECO:0000256" key="4">
    <source>
        <dbReference type="ARBA" id="ARBA00022598"/>
    </source>
</evidence>
<dbReference type="Gene3D" id="3.40.50.620">
    <property type="entry name" value="HUPs"/>
    <property type="match status" value="1"/>
</dbReference>
<dbReference type="InterPro" id="IPR032678">
    <property type="entry name" value="tRNA-synt_1_cat_dom"/>
</dbReference>
<feature type="domain" description="Cysteinyl-tRNA synthetase class Ia DALR" evidence="10">
    <location>
        <begin position="117"/>
        <end position="182"/>
    </location>
</feature>
<dbReference type="PANTHER" id="PTHR10890">
    <property type="entry name" value="CYSTEINYL-TRNA SYNTHETASE"/>
    <property type="match status" value="1"/>
</dbReference>
<evidence type="ECO:0000259" key="10">
    <source>
        <dbReference type="SMART" id="SM00840"/>
    </source>
</evidence>
<dbReference type="InterPro" id="IPR024909">
    <property type="entry name" value="Cys-tRNA/MSH_ligase"/>
</dbReference>
<dbReference type="GO" id="GO:0046872">
    <property type="term" value="F:metal ion binding"/>
    <property type="evidence" value="ECO:0007669"/>
    <property type="project" value="UniProtKB-KW"/>
</dbReference>
<organism evidence="11 12">
    <name type="scientific">Candidatus Iainarchaeum sp</name>
    <dbReference type="NCBI Taxonomy" id="3101447"/>
    <lineage>
        <taxon>Archaea</taxon>
        <taxon>Candidatus Iainarchaeota</taxon>
        <taxon>Candidatus Iainarchaeia</taxon>
        <taxon>Candidatus Iainarchaeales</taxon>
        <taxon>Candidatus Iainarchaeaceae</taxon>
        <taxon>Candidatus Iainarchaeum</taxon>
    </lineage>
</organism>
<evidence type="ECO:0000256" key="5">
    <source>
        <dbReference type="ARBA" id="ARBA00022723"/>
    </source>
</evidence>
<dbReference type="GO" id="GO:0006423">
    <property type="term" value="P:cysteinyl-tRNA aminoacylation"/>
    <property type="evidence" value="ECO:0007669"/>
    <property type="project" value="InterPro"/>
</dbReference>
<protein>
    <recommendedName>
        <fullName evidence="3">Cysteine--tRNA ligase</fullName>
    </recommendedName>
</protein>
<dbReference type="SMART" id="SM00840">
    <property type="entry name" value="DALR_2"/>
    <property type="match status" value="1"/>
</dbReference>
<dbReference type="PANTHER" id="PTHR10890:SF3">
    <property type="entry name" value="CYSTEINE--TRNA LIGASE, CYTOPLASMIC"/>
    <property type="match status" value="1"/>
</dbReference>
<evidence type="ECO:0000256" key="9">
    <source>
        <dbReference type="ARBA" id="ARBA00047398"/>
    </source>
</evidence>
<accession>A0A7J4J0G3</accession>
<dbReference type="InterPro" id="IPR009080">
    <property type="entry name" value="tRNAsynth_Ia_anticodon-bd"/>
</dbReference>
<dbReference type="AlphaFoldDB" id="A0A7J4J0G3"/>
<dbReference type="Gene3D" id="1.20.120.1910">
    <property type="entry name" value="Cysteine-tRNA ligase, C-terminal anti-codon recognition domain"/>
    <property type="match status" value="1"/>
</dbReference>
<comment type="subcellular location">
    <subcellularLocation>
        <location evidence="2">Cytoplasm</location>
    </subcellularLocation>
</comment>
<evidence type="ECO:0000313" key="12">
    <source>
        <dbReference type="Proteomes" id="UP000565078"/>
    </source>
</evidence>
<keyword evidence="6" id="KW-0547">Nucleotide-binding</keyword>
<evidence type="ECO:0000256" key="3">
    <source>
        <dbReference type="ARBA" id="ARBA00014738"/>
    </source>
</evidence>
<dbReference type="Proteomes" id="UP000565078">
    <property type="component" value="Unassembled WGS sequence"/>
</dbReference>
<dbReference type="EMBL" id="DUGC01000074">
    <property type="protein sequence ID" value="HIH09969.1"/>
    <property type="molecule type" value="Genomic_DNA"/>
</dbReference>
<keyword evidence="4 11" id="KW-0436">Ligase</keyword>
<dbReference type="SUPFAM" id="SSF52374">
    <property type="entry name" value="Nucleotidylyl transferase"/>
    <property type="match status" value="1"/>
</dbReference>
<keyword evidence="8" id="KW-0067">ATP-binding</keyword>
<dbReference type="Pfam" id="PF23493">
    <property type="entry name" value="CysS_C"/>
    <property type="match status" value="1"/>
</dbReference>
<evidence type="ECO:0000256" key="1">
    <source>
        <dbReference type="ARBA" id="ARBA00001947"/>
    </source>
</evidence>
<evidence type="ECO:0000256" key="2">
    <source>
        <dbReference type="ARBA" id="ARBA00004496"/>
    </source>
</evidence>
<evidence type="ECO:0000256" key="7">
    <source>
        <dbReference type="ARBA" id="ARBA00022833"/>
    </source>
</evidence>
<evidence type="ECO:0000313" key="11">
    <source>
        <dbReference type="EMBL" id="HIH09969.1"/>
    </source>
</evidence>
<evidence type="ECO:0000256" key="6">
    <source>
        <dbReference type="ARBA" id="ARBA00022741"/>
    </source>
</evidence>
<dbReference type="InterPro" id="IPR014729">
    <property type="entry name" value="Rossmann-like_a/b/a_fold"/>
</dbReference>
<comment type="cofactor">
    <cofactor evidence="1">
        <name>Zn(2+)</name>
        <dbReference type="ChEBI" id="CHEBI:29105"/>
    </cofactor>
</comment>
<gene>
    <name evidence="11" type="ORF">HA254_04860</name>
</gene>
<keyword evidence="7" id="KW-0862">Zinc</keyword>
<keyword evidence="5" id="KW-0479">Metal-binding</keyword>
<dbReference type="GO" id="GO:0005524">
    <property type="term" value="F:ATP binding"/>
    <property type="evidence" value="ECO:0007669"/>
    <property type="project" value="UniProtKB-KW"/>
</dbReference>